<organism evidence="1">
    <name type="scientific">Iconisemion striatum</name>
    <dbReference type="NCBI Taxonomy" id="60296"/>
    <lineage>
        <taxon>Eukaryota</taxon>
        <taxon>Metazoa</taxon>
        <taxon>Chordata</taxon>
        <taxon>Craniata</taxon>
        <taxon>Vertebrata</taxon>
        <taxon>Euteleostomi</taxon>
        <taxon>Actinopterygii</taxon>
        <taxon>Neopterygii</taxon>
        <taxon>Teleostei</taxon>
        <taxon>Neoteleostei</taxon>
        <taxon>Acanthomorphata</taxon>
        <taxon>Ovalentaria</taxon>
        <taxon>Atherinomorphae</taxon>
        <taxon>Cyprinodontiformes</taxon>
        <taxon>Nothobranchiidae</taxon>
        <taxon>Iconisemion</taxon>
    </lineage>
</organism>
<accession>A0A1A7Y252</accession>
<dbReference type="AlphaFoldDB" id="A0A1A7Y252"/>
<protein>
    <submittedName>
        <fullName evidence="1">Uncharacterized protein</fullName>
    </submittedName>
</protein>
<proteinExistence type="predicted"/>
<evidence type="ECO:0000313" key="1">
    <source>
        <dbReference type="EMBL" id="SBP24507.1"/>
    </source>
</evidence>
<gene>
    <name evidence="1" type="primary">Nfu_g_1_025840</name>
</gene>
<dbReference type="EMBL" id="HADX01002275">
    <property type="protein sequence ID" value="SBP24507.1"/>
    <property type="molecule type" value="Transcribed_RNA"/>
</dbReference>
<feature type="non-terminal residue" evidence="1">
    <location>
        <position position="1"/>
    </location>
</feature>
<feature type="non-terminal residue" evidence="1">
    <location>
        <position position="131"/>
    </location>
</feature>
<name>A0A1A7Y252_9TELE</name>
<reference evidence="1" key="2">
    <citation type="submission" date="2016-06" db="EMBL/GenBank/DDBJ databases">
        <title>The genome of a short-lived fish provides insights into sex chromosome evolution and the genetic control of aging.</title>
        <authorList>
            <person name="Reichwald K."/>
            <person name="Felder M."/>
            <person name="Petzold A."/>
            <person name="Koch P."/>
            <person name="Groth M."/>
            <person name="Platzer M."/>
        </authorList>
    </citation>
    <scope>NUCLEOTIDE SEQUENCE</scope>
    <source>
        <tissue evidence="1">Brain</tissue>
    </source>
</reference>
<sequence length="131" mass="14888">KLCLPHKFLFINIRSICDYHNFFTVVLGYLIPQAVMGWGAPKATPAPGPSLTLLHHCRGVKMACSKVRKENRTFKSEWTNQYGFILPTGSFKPLYLICCETVALIKSGNIKCHYEIKHKFSEETPKSEVRA</sequence>
<reference evidence="1" key="1">
    <citation type="submission" date="2016-05" db="EMBL/GenBank/DDBJ databases">
        <authorList>
            <person name="Lavstsen T."/>
            <person name="Jespersen J.S."/>
        </authorList>
    </citation>
    <scope>NUCLEOTIDE SEQUENCE</scope>
    <source>
        <tissue evidence="1">Brain</tissue>
    </source>
</reference>